<dbReference type="GO" id="GO:0022857">
    <property type="term" value="F:transmembrane transporter activity"/>
    <property type="evidence" value="ECO:0007669"/>
    <property type="project" value="TreeGrafter"/>
</dbReference>
<evidence type="ECO:0000256" key="9">
    <source>
        <dbReference type="ARBA" id="ARBA00024432"/>
    </source>
</evidence>
<dbReference type="PROSITE" id="PS00211">
    <property type="entry name" value="ABC_TRANSPORTER_1"/>
    <property type="match status" value="1"/>
</dbReference>
<organism evidence="12 13">
    <name type="scientific">Liquorilactobacillus vini DSM 20605</name>
    <dbReference type="NCBI Taxonomy" id="1133569"/>
    <lineage>
        <taxon>Bacteria</taxon>
        <taxon>Bacillati</taxon>
        <taxon>Bacillota</taxon>
        <taxon>Bacilli</taxon>
        <taxon>Lactobacillales</taxon>
        <taxon>Lactobacillaceae</taxon>
        <taxon>Liquorilactobacillus</taxon>
    </lineage>
</organism>
<accession>A0A0R2CBZ7</accession>
<dbReference type="SMART" id="SM00382">
    <property type="entry name" value="AAA"/>
    <property type="match status" value="1"/>
</dbReference>
<dbReference type="InterPro" id="IPR017871">
    <property type="entry name" value="ABC_transporter-like_CS"/>
</dbReference>
<keyword evidence="4" id="KW-1003">Cell membrane</keyword>
<dbReference type="PANTHER" id="PTHR24220">
    <property type="entry name" value="IMPORT ATP-BINDING PROTEIN"/>
    <property type="match status" value="1"/>
</dbReference>
<dbReference type="PANTHER" id="PTHR24220:SF666">
    <property type="entry name" value="HEMIN IMPORT ATP-BINDING PROTEIN HRTA-RELATED"/>
    <property type="match status" value="1"/>
</dbReference>
<dbReference type="AlphaFoldDB" id="A0A0R2CBZ7"/>
<evidence type="ECO:0000313" key="12">
    <source>
        <dbReference type="EMBL" id="KRM89325.1"/>
    </source>
</evidence>
<sequence>MNSAAILTLEKVSKVFGQQESQIEVLHQINFTAAKGQLNLIIGPSGSGKSTLLTIAGGLQSATHGTVKIAGQNLAQMTAKQRDALRLTQIGFILQSYNLLPYLTVNEQFTLVKKFKKTANLSSTSLASLLNELGIAALKDKYPAELSGGQQQRVAIARALYPDPPLILADEPTAALDSQRVKQVGRLFSQLAKQRQKAVIIVTHDLRLQQFADHLYQISDGQISEVKQLKV</sequence>
<keyword evidence="7" id="KW-0472">Membrane</keyword>
<dbReference type="Gene3D" id="3.40.50.300">
    <property type="entry name" value="P-loop containing nucleotide triphosphate hydrolases"/>
    <property type="match status" value="1"/>
</dbReference>
<comment type="subcellular location">
    <subcellularLocation>
        <location evidence="1">Cell membrane</location>
        <topology evidence="1">Peripheral membrane protein</topology>
    </subcellularLocation>
</comment>
<keyword evidence="3" id="KW-0813">Transport</keyword>
<keyword evidence="6 12" id="KW-0067">ATP-binding</keyword>
<dbReference type="PROSITE" id="PS50893">
    <property type="entry name" value="ABC_TRANSPORTER_2"/>
    <property type="match status" value="1"/>
</dbReference>
<dbReference type="EMBL" id="AYYX01000007">
    <property type="protein sequence ID" value="KRM89325.1"/>
    <property type="molecule type" value="Genomic_DNA"/>
</dbReference>
<comment type="function">
    <text evidence="10">Part of the ABC transporter complex hrt involved in hemin import. Responsible for energy coupling to the transport system.</text>
</comment>
<dbReference type="InterPro" id="IPR027417">
    <property type="entry name" value="P-loop_NTPase"/>
</dbReference>
<keyword evidence="5" id="KW-0547">Nucleotide-binding</keyword>
<dbReference type="STRING" id="1133569.FD21_GL001897"/>
<dbReference type="Proteomes" id="UP000051576">
    <property type="component" value="Unassembled WGS sequence"/>
</dbReference>
<evidence type="ECO:0000256" key="3">
    <source>
        <dbReference type="ARBA" id="ARBA00022448"/>
    </source>
</evidence>
<name>A0A0R2CBZ7_9LACO</name>
<evidence type="ECO:0000256" key="4">
    <source>
        <dbReference type="ARBA" id="ARBA00022475"/>
    </source>
</evidence>
<dbReference type="PATRIC" id="fig|1133569.4.peg.2052"/>
<gene>
    <name evidence="12" type="ORF">FD21_GL001897</name>
</gene>
<dbReference type="eggNOG" id="COG1136">
    <property type="taxonomic scope" value="Bacteria"/>
</dbReference>
<dbReference type="GO" id="GO:0016887">
    <property type="term" value="F:ATP hydrolysis activity"/>
    <property type="evidence" value="ECO:0007669"/>
    <property type="project" value="InterPro"/>
</dbReference>
<dbReference type="GO" id="GO:0005524">
    <property type="term" value="F:ATP binding"/>
    <property type="evidence" value="ECO:0007669"/>
    <property type="project" value="UniProtKB-KW"/>
</dbReference>
<proteinExistence type="inferred from homology"/>
<dbReference type="OrthoDB" id="9791546at2"/>
<protein>
    <recommendedName>
        <fullName evidence="9">Putative hemin import ATP-binding protein HrtA</fullName>
    </recommendedName>
</protein>
<reference evidence="12 13" key="1">
    <citation type="journal article" date="2015" name="Genome Announc.">
        <title>Expanding the biotechnology potential of lactobacilli through comparative genomics of 213 strains and associated genera.</title>
        <authorList>
            <person name="Sun Z."/>
            <person name="Harris H.M."/>
            <person name="McCann A."/>
            <person name="Guo C."/>
            <person name="Argimon S."/>
            <person name="Zhang W."/>
            <person name="Yang X."/>
            <person name="Jeffery I.B."/>
            <person name="Cooney J.C."/>
            <person name="Kagawa T.F."/>
            <person name="Liu W."/>
            <person name="Song Y."/>
            <person name="Salvetti E."/>
            <person name="Wrobel A."/>
            <person name="Rasinkangas P."/>
            <person name="Parkhill J."/>
            <person name="Rea M.C."/>
            <person name="O'Sullivan O."/>
            <person name="Ritari J."/>
            <person name="Douillard F.P."/>
            <person name="Paul Ross R."/>
            <person name="Yang R."/>
            <person name="Briner A.E."/>
            <person name="Felis G.E."/>
            <person name="de Vos W.M."/>
            <person name="Barrangou R."/>
            <person name="Klaenhammer T.R."/>
            <person name="Caufield P.W."/>
            <person name="Cui Y."/>
            <person name="Zhang H."/>
            <person name="O'Toole P.W."/>
        </authorList>
    </citation>
    <scope>NUCLEOTIDE SEQUENCE [LARGE SCALE GENOMIC DNA]</scope>
    <source>
        <strain evidence="12 13">DSM 20605</strain>
    </source>
</reference>
<evidence type="ECO:0000256" key="5">
    <source>
        <dbReference type="ARBA" id="ARBA00022741"/>
    </source>
</evidence>
<dbReference type="GO" id="GO:0005886">
    <property type="term" value="C:plasma membrane"/>
    <property type="evidence" value="ECO:0007669"/>
    <property type="project" value="UniProtKB-SubCell"/>
</dbReference>
<evidence type="ECO:0000256" key="6">
    <source>
        <dbReference type="ARBA" id="ARBA00022840"/>
    </source>
</evidence>
<feature type="domain" description="ABC transporter" evidence="11">
    <location>
        <begin position="7"/>
        <end position="231"/>
    </location>
</feature>
<evidence type="ECO:0000256" key="8">
    <source>
        <dbReference type="ARBA" id="ARBA00024359"/>
    </source>
</evidence>
<evidence type="ECO:0000256" key="2">
    <source>
        <dbReference type="ARBA" id="ARBA00011131"/>
    </source>
</evidence>
<dbReference type="InterPro" id="IPR017911">
    <property type="entry name" value="MacB-like_ATP-bd"/>
</dbReference>
<comment type="similarity">
    <text evidence="8">Belongs to the ABC transporter superfamily. HrtA family.</text>
</comment>
<evidence type="ECO:0000259" key="11">
    <source>
        <dbReference type="PROSITE" id="PS50893"/>
    </source>
</evidence>
<dbReference type="InterPro" id="IPR003439">
    <property type="entry name" value="ABC_transporter-like_ATP-bd"/>
</dbReference>
<evidence type="ECO:0000256" key="1">
    <source>
        <dbReference type="ARBA" id="ARBA00004202"/>
    </source>
</evidence>
<dbReference type="Pfam" id="PF00005">
    <property type="entry name" value="ABC_tran"/>
    <property type="match status" value="1"/>
</dbReference>
<comment type="subunit">
    <text evidence="2">The complex is composed of two ATP-binding proteins (HrtA), two transmembrane proteins (HrtB) and a solute-binding protein.</text>
</comment>
<evidence type="ECO:0000256" key="10">
    <source>
        <dbReference type="ARBA" id="ARBA00024721"/>
    </source>
</evidence>
<dbReference type="CDD" id="cd03255">
    <property type="entry name" value="ABC_MJ0796_LolCDE_FtsE"/>
    <property type="match status" value="1"/>
</dbReference>
<dbReference type="InterPro" id="IPR015854">
    <property type="entry name" value="ABC_transpr_LolD-like"/>
</dbReference>
<evidence type="ECO:0000313" key="13">
    <source>
        <dbReference type="Proteomes" id="UP000051576"/>
    </source>
</evidence>
<evidence type="ECO:0000256" key="7">
    <source>
        <dbReference type="ARBA" id="ARBA00023136"/>
    </source>
</evidence>
<comment type="caution">
    <text evidence="12">The sequence shown here is derived from an EMBL/GenBank/DDBJ whole genome shotgun (WGS) entry which is preliminary data.</text>
</comment>
<keyword evidence="13" id="KW-1185">Reference proteome</keyword>
<dbReference type="RefSeq" id="WP_010580415.1">
    <property type="nucleotide sequence ID" value="NZ_AHYZ01000079.1"/>
</dbReference>
<dbReference type="InterPro" id="IPR003593">
    <property type="entry name" value="AAA+_ATPase"/>
</dbReference>
<dbReference type="SUPFAM" id="SSF52540">
    <property type="entry name" value="P-loop containing nucleoside triphosphate hydrolases"/>
    <property type="match status" value="1"/>
</dbReference>